<keyword evidence="1" id="KW-1133">Transmembrane helix</keyword>
<dbReference type="Pfam" id="PF01066">
    <property type="entry name" value="CDP-OH_P_transf"/>
    <property type="match status" value="1"/>
</dbReference>
<comment type="caution">
    <text evidence="2">The sequence shown here is derived from an EMBL/GenBank/DDBJ whole genome shotgun (WGS) entry which is preliminary data.</text>
</comment>
<protein>
    <submittedName>
        <fullName evidence="2">CDP-alcohol phosphatidyltransferase family protein</fullName>
    </submittedName>
</protein>
<feature type="transmembrane region" description="Helical" evidence="1">
    <location>
        <begin position="154"/>
        <end position="170"/>
    </location>
</feature>
<feature type="transmembrane region" description="Helical" evidence="1">
    <location>
        <begin position="27"/>
        <end position="48"/>
    </location>
</feature>
<dbReference type="Gene3D" id="1.20.120.1760">
    <property type="match status" value="1"/>
</dbReference>
<accession>A0ABP6UKW1</accession>
<name>A0ABP6UKW1_9FLAO</name>
<dbReference type="Proteomes" id="UP001500459">
    <property type="component" value="Unassembled WGS sequence"/>
</dbReference>
<feature type="transmembrane region" description="Helical" evidence="1">
    <location>
        <begin position="54"/>
        <end position="70"/>
    </location>
</feature>
<gene>
    <name evidence="2" type="ORF">GCM10022393_18010</name>
</gene>
<keyword evidence="1" id="KW-0472">Membrane</keyword>
<keyword evidence="1" id="KW-0812">Transmembrane</keyword>
<evidence type="ECO:0000313" key="3">
    <source>
        <dbReference type="Proteomes" id="UP001500459"/>
    </source>
</evidence>
<reference evidence="3" key="1">
    <citation type="journal article" date="2019" name="Int. J. Syst. Evol. Microbiol.">
        <title>The Global Catalogue of Microorganisms (GCM) 10K type strain sequencing project: providing services to taxonomists for standard genome sequencing and annotation.</title>
        <authorList>
            <consortium name="The Broad Institute Genomics Platform"/>
            <consortium name="The Broad Institute Genome Sequencing Center for Infectious Disease"/>
            <person name="Wu L."/>
            <person name="Ma J."/>
        </authorList>
    </citation>
    <scope>NUCLEOTIDE SEQUENCE [LARGE SCALE GENOMIC DNA]</scope>
    <source>
        <strain evidence="3">JCM 17106</strain>
    </source>
</reference>
<sequence>MISIYKLKPKFQQILNPILLFLHKQKVTANQITLSSVLLSVVIAGLFWNADINTWYFLCLPIGLLLRMALNALDGMMARKFNQTSTLGEVLNEVGDIISDVLIFFPLLKFQPESLYLVITFILLSVINEFSGLLGKAIGKSRRYDGPMGKSDRAFLLGVYGLIQFFEVHISGYSNFIFGGIILLLVLSTFTRLKKALNETTK</sequence>
<organism evidence="2 3">
    <name type="scientific">Aquimarina addita</name>
    <dbReference type="NCBI Taxonomy" id="870485"/>
    <lineage>
        <taxon>Bacteria</taxon>
        <taxon>Pseudomonadati</taxon>
        <taxon>Bacteroidota</taxon>
        <taxon>Flavobacteriia</taxon>
        <taxon>Flavobacteriales</taxon>
        <taxon>Flavobacteriaceae</taxon>
        <taxon>Aquimarina</taxon>
    </lineage>
</organism>
<dbReference type="RefSeq" id="WP_344926630.1">
    <property type="nucleotide sequence ID" value="NZ_BAABCW010000006.1"/>
</dbReference>
<feature type="transmembrane region" description="Helical" evidence="1">
    <location>
        <begin position="114"/>
        <end position="134"/>
    </location>
</feature>
<evidence type="ECO:0000256" key="1">
    <source>
        <dbReference type="SAM" id="Phobius"/>
    </source>
</evidence>
<feature type="transmembrane region" description="Helical" evidence="1">
    <location>
        <begin position="176"/>
        <end position="193"/>
    </location>
</feature>
<keyword evidence="3" id="KW-1185">Reference proteome</keyword>
<proteinExistence type="predicted"/>
<dbReference type="EMBL" id="BAABCW010000006">
    <property type="protein sequence ID" value="GAA3508057.1"/>
    <property type="molecule type" value="Genomic_DNA"/>
</dbReference>
<dbReference type="InterPro" id="IPR043130">
    <property type="entry name" value="CDP-OH_PTrfase_TM_dom"/>
</dbReference>
<dbReference type="InterPro" id="IPR000462">
    <property type="entry name" value="CDP-OH_P_trans"/>
</dbReference>
<evidence type="ECO:0000313" key="2">
    <source>
        <dbReference type="EMBL" id="GAA3508057.1"/>
    </source>
</evidence>